<dbReference type="Pfam" id="PF13445">
    <property type="entry name" value="zf-RING_UBOX"/>
    <property type="match status" value="1"/>
</dbReference>
<dbReference type="SUPFAM" id="SSF57845">
    <property type="entry name" value="B-box zinc-binding domain"/>
    <property type="match status" value="1"/>
</dbReference>
<feature type="domain" description="RING-type" evidence="6">
    <location>
        <begin position="17"/>
        <end position="59"/>
    </location>
</feature>
<evidence type="ECO:0000256" key="3">
    <source>
        <dbReference type="ARBA" id="ARBA00022771"/>
    </source>
</evidence>
<proteinExistence type="predicted"/>
<dbReference type="InterPro" id="IPR011042">
    <property type="entry name" value="6-blade_b-propeller_TolB-like"/>
</dbReference>
<dbReference type="Pfam" id="PF00643">
    <property type="entry name" value="zf-B_box"/>
    <property type="match status" value="1"/>
</dbReference>
<dbReference type="InterPro" id="IPR013083">
    <property type="entry name" value="Znf_RING/FYVE/PHD"/>
</dbReference>
<dbReference type="InterPro" id="IPR027370">
    <property type="entry name" value="Znf-RING_euk"/>
</dbReference>
<name>A0ABM0MG70_SACKO</name>
<accession>A0ABM0MG70</accession>
<gene>
    <name evidence="9" type="primary">LOC102805657</name>
</gene>
<dbReference type="Gene3D" id="3.30.160.60">
    <property type="entry name" value="Classic Zinc Finger"/>
    <property type="match status" value="1"/>
</dbReference>
<sequence length="677" mass="75818">MATAKISQEIDDQFLQCPVCMDQFDTPKTLPRCGHTICVGCLTSIISRNYGRLKCPLCRIDSTSLIPRGGVNALPDSYIINSLKEFVKVQKKSKAVIGEVCSVCKESSAESYCTVCDQLQCSDCSEKHQNITVTKHHKMLSIDEFRSTPSNLLQPRNCSLHEGHQVELFCQSCDVPVCLQCIRTFHQGDDHKHVALATAAEKKRAKVVKLLEQVNKKVPEMKKIRESLNHKHDKLSIERTQLYKEISTKTSEIINTIKCCEHALLEQVHSHYEGVMGNIENNISQLDETIQQGEKITSLGEEMLWSSTDSWVFFLEKQHGGQLREIIATNTKITPPTIQPITFQSGDGISESCLTSCIGSLAFIGSEVTSLTGVNALPATIGRHRKFNKVKTIDSYGPIYDRKRLRQPRGVTLMGDEMFLVAAMGNDQVLKYSINGGFESQIYFQNPCDVATTKTLSSLEGTIYITDGHSLTRYSDSGVKYCSEGIDDSSQVLGVTTNLEQTKMYVVARSITKEESICTNDVEWVTPSSSECMNQTSICYWELGARKDSQHLKCDGIGRFIAVNNKEQILITDSSHGIVKVFNSRKKCLEFTFGSEKQLTNPLGVSTDMDDNVFVCSKGCVKMFSPTGRYLCRVDRSRDKLFHPVAVCVTRRHPYKVIVIVEDHDKNGQIVIYQEEQ</sequence>
<feature type="domain" description="B box-type" evidence="7">
    <location>
        <begin position="153"/>
        <end position="196"/>
    </location>
</feature>
<evidence type="ECO:0000313" key="8">
    <source>
        <dbReference type="Proteomes" id="UP000694865"/>
    </source>
</evidence>
<dbReference type="SUPFAM" id="SSF101898">
    <property type="entry name" value="NHL repeat"/>
    <property type="match status" value="1"/>
</dbReference>
<organism evidence="8 9">
    <name type="scientific">Saccoglossus kowalevskii</name>
    <name type="common">Acorn worm</name>
    <dbReference type="NCBI Taxonomy" id="10224"/>
    <lineage>
        <taxon>Eukaryota</taxon>
        <taxon>Metazoa</taxon>
        <taxon>Hemichordata</taxon>
        <taxon>Enteropneusta</taxon>
        <taxon>Harrimaniidae</taxon>
        <taxon>Saccoglossus</taxon>
    </lineage>
</organism>
<feature type="domain" description="B box-type" evidence="7">
    <location>
        <begin position="100"/>
        <end position="142"/>
    </location>
</feature>
<evidence type="ECO:0000256" key="5">
    <source>
        <dbReference type="PROSITE-ProRule" id="PRU00024"/>
    </source>
</evidence>
<dbReference type="CDD" id="cd19757">
    <property type="entry name" value="Bbox1"/>
    <property type="match status" value="1"/>
</dbReference>
<dbReference type="SUPFAM" id="SSF57850">
    <property type="entry name" value="RING/U-box"/>
    <property type="match status" value="1"/>
</dbReference>
<dbReference type="InterPro" id="IPR001841">
    <property type="entry name" value="Znf_RING"/>
</dbReference>
<dbReference type="PANTHER" id="PTHR25462:SF296">
    <property type="entry name" value="MEIOTIC P26, ISOFORM F"/>
    <property type="match status" value="1"/>
</dbReference>
<dbReference type="Gene3D" id="2.120.10.30">
    <property type="entry name" value="TolB, C-terminal domain"/>
    <property type="match status" value="1"/>
</dbReference>
<dbReference type="SMART" id="SM00184">
    <property type="entry name" value="RING"/>
    <property type="match status" value="1"/>
</dbReference>
<dbReference type="PROSITE" id="PS50089">
    <property type="entry name" value="ZF_RING_2"/>
    <property type="match status" value="1"/>
</dbReference>
<keyword evidence="3 5" id="KW-0863">Zinc-finger</keyword>
<dbReference type="InterPro" id="IPR017907">
    <property type="entry name" value="Znf_RING_CS"/>
</dbReference>
<dbReference type="GeneID" id="102805657"/>
<dbReference type="Proteomes" id="UP000694865">
    <property type="component" value="Unplaced"/>
</dbReference>
<evidence type="ECO:0000256" key="1">
    <source>
        <dbReference type="ARBA" id="ARBA00022553"/>
    </source>
</evidence>
<keyword evidence="2" id="KW-0479">Metal-binding</keyword>
<dbReference type="RefSeq" id="XP_006819011.1">
    <property type="nucleotide sequence ID" value="XM_006818948.1"/>
</dbReference>
<dbReference type="Gene3D" id="3.30.40.10">
    <property type="entry name" value="Zinc/RING finger domain, C3HC4 (zinc finger)"/>
    <property type="match status" value="1"/>
</dbReference>
<dbReference type="InterPro" id="IPR000315">
    <property type="entry name" value="Znf_B-box"/>
</dbReference>
<evidence type="ECO:0000313" key="9">
    <source>
        <dbReference type="RefSeq" id="XP_006819011.1"/>
    </source>
</evidence>
<dbReference type="SMART" id="SM00336">
    <property type="entry name" value="BBOX"/>
    <property type="match status" value="2"/>
</dbReference>
<evidence type="ECO:0000256" key="2">
    <source>
        <dbReference type="ARBA" id="ARBA00022723"/>
    </source>
</evidence>
<evidence type="ECO:0000259" key="6">
    <source>
        <dbReference type="PROSITE" id="PS50089"/>
    </source>
</evidence>
<dbReference type="PANTHER" id="PTHR25462">
    <property type="entry name" value="BONUS, ISOFORM C-RELATED"/>
    <property type="match status" value="1"/>
</dbReference>
<dbReference type="PROSITE" id="PS00518">
    <property type="entry name" value="ZF_RING_1"/>
    <property type="match status" value="1"/>
</dbReference>
<evidence type="ECO:0000256" key="4">
    <source>
        <dbReference type="ARBA" id="ARBA00022833"/>
    </source>
</evidence>
<dbReference type="PROSITE" id="PS50119">
    <property type="entry name" value="ZF_BBOX"/>
    <property type="match status" value="2"/>
</dbReference>
<dbReference type="InterPro" id="IPR047153">
    <property type="entry name" value="TRIM45/56/19-like"/>
</dbReference>
<reference evidence="9" key="1">
    <citation type="submission" date="2025-08" db="UniProtKB">
        <authorList>
            <consortium name="RefSeq"/>
        </authorList>
    </citation>
    <scope>IDENTIFICATION</scope>
    <source>
        <tissue evidence="9">Testes</tissue>
    </source>
</reference>
<protein>
    <submittedName>
        <fullName evidence="9">Uncharacterized protein LOC102805657</fullName>
    </submittedName>
</protein>
<keyword evidence="8" id="KW-1185">Reference proteome</keyword>
<keyword evidence="1" id="KW-0597">Phosphoprotein</keyword>
<keyword evidence="4" id="KW-0862">Zinc</keyword>
<evidence type="ECO:0000259" key="7">
    <source>
        <dbReference type="PROSITE" id="PS50119"/>
    </source>
</evidence>